<reference evidence="2" key="1">
    <citation type="submission" date="2014-09" db="EMBL/GenBank/DDBJ databases">
        <authorList>
            <person name="Mudge J."/>
            <person name="Ramaraj T."/>
            <person name="Lindquist I.E."/>
            <person name="Bharti A.K."/>
            <person name="Sundararajan A."/>
            <person name="Cameron C.T."/>
            <person name="Woodward J.E."/>
            <person name="May G.D."/>
            <person name="Brubaker C."/>
            <person name="Broadhvest J."/>
            <person name="Wilkins T.A."/>
        </authorList>
    </citation>
    <scope>NUCLEOTIDE SEQUENCE</scope>
    <source>
        <strain evidence="2">cv. AKA8401</strain>
    </source>
</reference>
<keyword evidence="2" id="KW-1185">Reference proteome</keyword>
<accession>A0A0B0N8C2</accession>
<dbReference type="AlphaFoldDB" id="A0A0B0N8C2"/>
<name>A0A0B0N8C2_GOSAR</name>
<proteinExistence type="predicted"/>
<dbReference type="Proteomes" id="UP000032142">
    <property type="component" value="Unassembled WGS sequence"/>
</dbReference>
<dbReference type="EMBL" id="JRRC01472003">
    <property type="protein sequence ID" value="KHG07321.1"/>
    <property type="molecule type" value="Genomic_DNA"/>
</dbReference>
<protein>
    <submittedName>
        <fullName evidence="1">Uncharacterized protein</fullName>
    </submittedName>
</protein>
<evidence type="ECO:0000313" key="1">
    <source>
        <dbReference type="EMBL" id="KHG07321.1"/>
    </source>
</evidence>
<sequence>MRHCMCRLLVLFRIRSEKVLYI</sequence>
<comment type="caution">
    <text evidence="1">The sequence shown here is derived from an EMBL/GenBank/DDBJ whole genome shotgun (WGS) entry which is preliminary data.</text>
</comment>
<organism evidence="1 2">
    <name type="scientific">Gossypium arboreum</name>
    <name type="common">Tree cotton</name>
    <name type="synonym">Gossypium nanking</name>
    <dbReference type="NCBI Taxonomy" id="29729"/>
    <lineage>
        <taxon>Eukaryota</taxon>
        <taxon>Viridiplantae</taxon>
        <taxon>Streptophyta</taxon>
        <taxon>Embryophyta</taxon>
        <taxon>Tracheophyta</taxon>
        <taxon>Spermatophyta</taxon>
        <taxon>Magnoliopsida</taxon>
        <taxon>eudicotyledons</taxon>
        <taxon>Gunneridae</taxon>
        <taxon>Pentapetalae</taxon>
        <taxon>rosids</taxon>
        <taxon>malvids</taxon>
        <taxon>Malvales</taxon>
        <taxon>Malvaceae</taxon>
        <taxon>Malvoideae</taxon>
        <taxon>Gossypium</taxon>
    </lineage>
</organism>
<evidence type="ECO:0000313" key="2">
    <source>
        <dbReference type="Proteomes" id="UP000032142"/>
    </source>
</evidence>
<gene>
    <name evidence="1" type="ORF">F383_34636</name>
</gene>